<protein>
    <submittedName>
        <fullName evidence="1">Uncharacterized protein</fullName>
    </submittedName>
</protein>
<gene>
    <name evidence="1" type="ORF">COT79_01775</name>
</gene>
<dbReference type="Proteomes" id="UP000231162">
    <property type="component" value="Unassembled WGS sequence"/>
</dbReference>
<organism evidence="1 2">
    <name type="scientific">Candidatus Berkelbacteria bacterium CG10_big_fil_rev_8_21_14_0_10_43_14</name>
    <dbReference type="NCBI Taxonomy" id="1974515"/>
    <lineage>
        <taxon>Bacteria</taxon>
        <taxon>Candidatus Berkelbacteria</taxon>
    </lineage>
</organism>
<reference evidence="2" key="1">
    <citation type="submission" date="2017-09" db="EMBL/GenBank/DDBJ databases">
        <title>Depth-based differentiation of microbial function through sediment-hosted aquifers and enrichment of novel symbionts in the deep terrestrial subsurface.</title>
        <authorList>
            <person name="Probst A.J."/>
            <person name="Ladd B."/>
            <person name="Jarett J.K."/>
            <person name="Geller-Mcgrath D.E."/>
            <person name="Sieber C.M.K."/>
            <person name="Emerson J.B."/>
            <person name="Anantharaman K."/>
            <person name="Thomas B.C."/>
            <person name="Malmstrom R."/>
            <person name="Stieglmeier M."/>
            <person name="Klingl A."/>
            <person name="Woyke T."/>
            <person name="Ryan C.M."/>
            <person name="Banfield J.F."/>
        </authorList>
    </citation>
    <scope>NUCLEOTIDE SEQUENCE [LARGE SCALE GENOMIC DNA]</scope>
</reference>
<dbReference type="EMBL" id="PEZX01000025">
    <property type="protein sequence ID" value="PIS06979.1"/>
    <property type="molecule type" value="Genomic_DNA"/>
</dbReference>
<sequence>MIKTKTSIWDYDVASLDLDNPTVLKWYLERKIDVGDWLSLDQKTIVKNLSKLDINPYVKKVLTASLAKNNS</sequence>
<evidence type="ECO:0000313" key="1">
    <source>
        <dbReference type="EMBL" id="PIS06979.1"/>
    </source>
</evidence>
<name>A0A2M6R8X5_9BACT</name>
<dbReference type="AlphaFoldDB" id="A0A2M6R8X5"/>
<accession>A0A2M6R8X5</accession>
<comment type="caution">
    <text evidence="1">The sequence shown here is derived from an EMBL/GenBank/DDBJ whole genome shotgun (WGS) entry which is preliminary data.</text>
</comment>
<proteinExistence type="predicted"/>
<evidence type="ECO:0000313" key="2">
    <source>
        <dbReference type="Proteomes" id="UP000231162"/>
    </source>
</evidence>